<proteinExistence type="inferred from homology"/>
<dbReference type="RefSeq" id="XP_018188364.1">
    <property type="nucleotide sequence ID" value="XM_018331071.1"/>
</dbReference>
<sequence>MTVTPFQTVFAVPLSCEDCIKDVSTSLNNIQGINKIDADLKQQLISIVGTAAPSAIVSAIQATGRDAILRGSGLPDSAAVCILETHSTSVADKVRGIARMVQVSPTLTVVDLTIRGLSPGKYWASVRETGDISQGPASTGGILGALESSAAAAGAKTQGQEGQGQKAQPRGLFGTVEIGKGGMGSVFFDRPIQIWEMIGRSMVVSKQQPEGGNFDKEDPDTLVGVIARSAGAWDNDKTVCSCTGKTLWEERKEQVGKGMI</sequence>
<dbReference type="PROSITE" id="PS50846">
    <property type="entry name" value="HMA_2"/>
    <property type="match status" value="1"/>
</dbReference>
<evidence type="ECO:0000256" key="5">
    <source>
        <dbReference type="ARBA" id="ARBA00022490"/>
    </source>
</evidence>
<keyword evidence="10" id="KW-1185">Reference proteome</keyword>
<evidence type="ECO:0000256" key="3">
    <source>
        <dbReference type="ARBA" id="ARBA00010636"/>
    </source>
</evidence>
<evidence type="ECO:0000256" key="1">
    <source>
        <dbReference type="ARBA" id="ARBA00001973"/>
    </source>
</evidence>
<dbReference type="InterPro" id="IPR024134">
    <property type="entry name" value="SOD_Cu/Zn_/chaperone"/>
</dbReference>
<dbReference type="Pfam" id="PF00403">
    <property type="entry name" value="HMA"/>
    <property type="match status" value="1"/>
</dbReference>
<organism evidence="9 10">
    <name type="scientific">Xylona heveae (strain CBS 132557 / TC161)</name>
    <dbReference type="NCBI Taxonomy" id="1328760"/>
    <lineage>
        <taxon>Eukaryota</taxon>
        <taxon>Fungi</taxon>
        <taxon>Dikarya</taxon>
        <taxon>Ascomycota</taxon>
        <taxon>Pezizomycotina</taxon>
        <taxon>Xylonomycetes</taxon>
        <taxon>Xylonales</taxon>
        <taxon>Xylonaceae</taxon>
        <taxon>Xylona</taxon>
    </lineage>
</organism>
<dbReference type="AlphaFoldDB" id="A0A165GZV2"/>
<dbReference type="InterPro" id="IPR036163">
    <property type="entry name" value="HMA_dom_sf"/>
</dbReference>
<evidence type="ECO:0000313" key="10">
    <source>
        <dbReference type="Proteomes" id="UP000076632"/>
    </source>
</evidence>
<dbReference type="InParanoid" id="A0A165GZV2"/>
<evidence type="ECO:0000256" key="4">
    <source>
        <dbReference type="ARBA" id="ARBA00016103"/>
    </source>
</evidence>
<dbReference type="SUPFAM" id="SSF55008">
    <property type="entry name" value="HMA, heavy metal-associated domain"/>
    <property type="match status" value="1"/>
</dbReference>
<dbReference type="InterPro" id="IPR036423">
    <property type="entry name" value="SOD-like_Cu/Zn_dom_sf"/>
</dbReference>
<comment type="similarity">
    <text evidence="3">Belongs to the CCS1 family.</text>
</comment>
<dbReference type="GO" id="GO:0005737">
    <property type="term" value="C:cytoplasm"/>
    <property type="evidence" value="ECO:0007669"/>
    <property type="project" value="UniProtKB-SubCell"/>
</dbReference>
<dbReference type="Gene3D" id="2.60.40.200">
    <property type="entry name" value="Superoxide dismutase, copper/zinc binding domain"/>
    <property type="match status" value="1"/>
</dbReference>
<dbReference type="PANTHER" id="PTHR10003">
    <property type="entry name" value="SUPEROXIDE DISMUTASE CU-ZN -RELATED"/>
    <property type="match status" value="1"/>
</dbReference>
<dbReference type="GO" id="GO:0006801">
    <property type="term" value="P:superoxide metabolic process"/>
    <property type="evidence" value="ECO:0007669"/>
    <property type="project" value="InterPro"/>
</dbReference>
<keyword evidence="6" id="KW-0479">Metal-binding</keyword>
<comment type="subcellular location">
    <subcellularLocation>
        <location evidence="2">Cytoplasm</location>
    </subcellularLocation>
</comment>
<accession>A0A165GZV2</accession>
<keyword evidence="5" id="KW-0963">Cytoplasm</keyword>
<keyword evidence="7" id="KW-1015">Disulfide bond</keyword>
<name>A0A165GZV2_XYLHT</name>
<gene>
    <name evidence="9" type="ORF">L228DRAFT_238715</name>
</gene>
<dbReference type="STRING" id="1328760.A0A165GZV2"/>
<dbReference type="Proteomes" id="UP000076632">
    <property type="component" value="Unassembled WGS sequence"/>
</dbReference>
<dbReference type="OMA" id="KNVWEER"/>
<reference evidence="9 10" key="1">
    <citation type="journal article" date="2016" name="Fungal Biol.">
        <title>The genome of Xylona heveae provides a window into fungal endophytism.</title>
        <authorList>
            <person name="Gazis R."/>
            <person name="Kuo A."/>
            <person name="Riley R."/>
            <person name="LaButti K."/>
            <person name="Lipzen A."/>
            <person name="Lin J."/>
            <person name="Amirebrahimi M."/>
            <person name="Hesse C.N."/>
            <person name="Spatafora J.W."/>
            <person name="Henrissat B."/>
            <person name="Hainaut M."/>
            <person name="Grigoriev I.V."/>
            <person name="Hibbett D.S."/>
        </authorList>
    </citation>
    <scope>NUCLEOTIDE SEQUENCE [LARGE SCALE GENOMIC DNA]</scope>
    <source>
        <strain evidence="9 10">TC161</strain>
    </source>
</reference>
<comment type="cofactor">
    <cofactor evidence="1">
        <name>Cu(2+)</name>
        <dbReference type="ChEBI" id="CHEBI:29036"/>
    </cofactor>
</comment>
<dbReference type="EMBL" id="KV407458">
    <property type="protein sequence ID" value="KZF22809.1"/>
    <property type="molecule type" value="Genomic_DNA"/>
</dbReference>
<evidence type="ECO:0000313" key="9">
    <source>
        <dbReference type="EMBL" id="KZF22809.1"/>
    </source>
</evidence>
<dbReference type="SUPFAM" id="SSF49329">
    <property type="entry name" value="Cu,Zn superoxide dismutase-like"/>
    <property type="match status" value="1"/>
</dbReference>
<dbReference type="Gene3D" id="3.30.70.100">
    <property type="match status" value="1"/>
</dbReference>
<dbReference type="FunCoup" id="A0A165GZV2">
    <property type="interactions" value="261"/>
</dbReference>
<dbReference type="InterPro" id="IPR006121">
    <property type="entry name" value="HMA_dom"/>
</dbReference>
<evidence type="ECO:0000259" key="8">
    <source>
        <dbReference type="PROSITE" id="PS50846"/>
    </source>
</evidence>
<dbReference type="FunFam" id="3.30.70.100:FF:000038">
    <property type="entry name" value="Superoxide dismutase 1 copper chaperone"/>
    <property type="match status" value="1"/>
</dbReference>
<dbReference type="GO" id="GO:0005507">
    <property type="term" value="F:copper ion binding"/>
    <property type="evidence" value="ECO:0007669"/>
    <property type="project" value="InterPro"/>
</dbReference>
<dbReference type="OrthoDB" id="666972at2759"/>
<evidence type="ECO:0000256" key="7">
    <source>
        <dbReference type="ARBA" id="ARBA00023157"/>
    </source>
</evidence>
<protein>
    <recommendedName>
        <fullName evidence="4">Superoxide dismutase 1 copper chaperone</fullName>
    </recommendedName>
</protein>
<evidence type="ECO:0000256" key="2">
    <source>
        <dbReference type="ARBA" id="ARBA00004496"/>
    </source>
</evidence>
<dbReference type="GeneID" id="28896208"/>
<evidence type="ECO:0000256" key="6">
    <source>
        <dbReference type="ARBA" id="ARBA00022723"/>
    </source>
</evidence>
<feature type="domain" description="HMA" evidence="8">
    <location>
        <begin position="5"/>
        <end position="68"/>
    </location>
</feature>